<dbReference type="Proteomes" id="UP000434342">
    <property type="component" value="Unassembled WGS sequence"/>
</dbReference>
<proteinExistence type="inferred from homology"/>
<dbReference type="NCBIfam" id="TIGR00350">
    <property type="entry name" value="lytR_cpsA_psr"/>
    <property type="match status" value="1"/>
</dbReference>
<sequence length="486" mass="51251">MARKNMGDEDLIRDARGLSRGSSRAHYAQARSQRRTHRIVKTVLVCVLAIVVAAAGLGAAYLGNINSRLRKNIDSSLLGTLSKKEAGKPFYMLLLGVDKDEARAKGSEYGSSEGAYRSDSIMLVRIDPQKKKATLVSIPRDLRVDMGEYGTQKINAAYALGGPTLAVKTVQKLSGVKISHYAEIDMDGMEKVVDAVGGVTVNLGVAVKDPKYTKLDLPAGKVKLNGKKAALLCRARHAYDSYGAGDFYRAANQRAVIAAVAKKVLSSDVATMTKTVTAMADMVHTDMSATDIVSLASDMRGMDTSKDIMTGMAPTDSSYIDGGWYEILRESAWEKMMARVEKGKSPYSNSDEDPTSGIAAASGSAKKSKSSAADDSSSSDDSSSADESASDMEPSYEGSVRVLNGSGISGLAGQSANSLSNAGFEATAGNAAETTRKTKVIYNGDDALAKAKGVIETLGLDVEPIANDGSYVNTQDVIVILGSDQG</sequence>
<feature type="transmembrane region" description="Helical" evidence="3">
    <location>
        <begin position="39"/>
        <end position="62"/>
    </location>
</feature>
<name>A0A6N7WRL0_9ACTN</name>
<dbReference type="AlphaFoldDB" id="A0A6N7WRL0"/>
<keyword evidence="3" id="KW-0812">Transmembrane</keyword>
<evidence type="ECO:0000313" key="7">
    <source>
        <dbReference type="Proteomes" id="UP000434342"/>
    </source>
</evidence>
<feature type="domain" description="Cell envelope-related transcriptional attenuator" evidence="4">
    <location>
        <begin position="117"/>
        <end position="265"/>
    </location>
</feature>
<evidence type="ECO:0000259" key="5">
    <source>
        <dbReference type="Pfam" id="PF13399"/>
    </source>
</evidence>
<evidence type="ECO:0000256" key="2">
    <source>
        <dbReference type="SAM" id="MobiDB-lite"/>
    </source>
</evidence>
<organism evidence="6 7">
    <name type="scientific">Parafannyhessea umbonata</name>
    <dbReference type="NCBI Taxonomy" id="604330"/>
    <lineage>
        <taxon>Bacteria</taxon>
        <taxon>Bacillati</taxon>
        <taxon>Actinomycetota</taxon>
        <taxon>Coriobacteriia</taxon>
        <taxon>Coriobacteriales</taxon>
        <taxon>Atopobiaceae</taxon>
        <taxon>Parafannyhessea</taxon>
    </lineage>
</organism>
<protein>
    <submittedName>
        <fullName evidence="6">LytR family transcriptional regulator</fullName>
    </submittedName>
</protein>
<dbReference type="EMBL" id="VUND01000001">
    <property type="protein sequence ID" value="MST59330.1"/>
    <property type="molecule type" value="Genomic_DNA"/>
</dbReference>
<dbReference type="Pfam" id="PF03816">
    <property type="entry name" value="LytR_cpsA_psr"/>
    <property type="match status" value="1"/>
</dbReference>
<reference evidence="6 7" key="1">
    <citation type="submission" date="2019-08" db="EMBL/GenBank/DDBJ databases">
        <title>In-depth cultivation of the pig gut microbiome towards novel bacterial diversity and tailored functional studies.</title>
        <authorList>
            <person name="Wylensek D."/>
            <person name="Hitch T.C.A."/>
            <person name="Clavel T."/>
        </authorList>
    </citation>
    <scope>NUCLEOTIDE SEQUENCE [LARGE SCALE GENOMIC DNA]</scope>
    <source>
        <strain evidence="6 7">WB01_CNA04</strain>
    </source>
</reference>
<dbReference type="InterPro" id="IPR050922">
    <property type="entry name" value="LytR/CpsA/Psr_CW_biosynth"/>
</dbReference>
<feature type="compositionally biased region" description="Low complexity" evidence="2">
    <location>
        <begin position="359"/>
        <end position="387"/>
    </location>
</feature>
<evidence type="ECO:0000256" key="3">
    <source>
        <dbReference type="SAM" id="Phobius"/>
    </source>
</evidence>
<dbReference type="Gene3D" id="3.30.70.2390">
    <property type="match status" value="1"/>
</dbReference>
<dbReference type="Pfam" id="PF13399">
    <property type="entry name" value="LytR_C"/>
    <property type="match status" value="1"/>
</dbReference>
<accession>A0A6N7WRL0</accession>
<evidence type="ECO:0000259" key="4">
    <source>
        <dbReference type="Pfam" id="PF03816"/>
    </source>
</evidence>
<comment type="caution">
    <text evidence="6">The sequence shown here is derived from an EMBL/GenBank/DDBJ whole genome shotgun (WGS) entry which is preliminary data.</text>
</comment>
<dbReference type="PANTHER" id="PTHR33392">
    <property type="entry name" value="POLYISOPRENYL-TEICHOIC ACID--PEPTIDOGLYCAN TEICHOIC ACID TRANSFERASE TAGU"/>
    <property type="match status" value="1"/>
</dbReference>
<keyword evidence="3" id="KW-1133">Transmembrane helix</keyword>
<dbReference type="RefSeq" id="WP_326831880.1">
    <property type="nucleotide sequence ID" value="NZ_VUND01000001.1"/>
</dbReference>
<comment type="similarity">
    <text evidence="1">Belongs to the LytR/CpsA/Psr (LCP) family.</text>
</comment>
<dbReference type="PANTHER" id="PTHR33392:SF6">
    <property type="entry name" value="POLYISOPRENYL-TEICHOIC ACID--PEPTIDOGLYCAN TEICHOIC ACID TRANSFERASE TAGU"/>
    <property type="match status" value="1"/>
</dbReference>
<dbReference type="Gene3D" id="3.40.630.190">
    <property type="entry name" value="LCP protein"/>
    <property type="match status" value="1"/>
</dbReference>
<dbReference type="InterPro" id="IPR004474">
    <property type="entry name" value="LytR_CpsA_psr"/>
</dbReference>
<evidence type="ECO:0000256" key="1">
    <source>
        <dbReference type="ARBA" id="ARBA00006068"/>
    </source>
</evidence>
<keyword evidence="3" id="KW-0472">Membrane</keyword>
<gene>
    <name evidence="6" type="ORF">FYJ69_00180</name>
</gene>
<feature type="domain" description="LytR/CpsA/Psr regulator C-terminal" evidence="5">
    <location>
        <begin position="399"/>
        <end position="484"/>
    </location>
</feature>
<evidence type="ECO:0000313" key="6">
    <source>
        <dbReference type="EMBL" id="MST59330.1"/>
    </source>
</evidence>
<feature type="region of interest" description="Disordered" evidence="2">
    <location>
        <begin position="344"/>
        <end position="400"/>
    </location>
</feature>
<dbReference type="InterPro" id="IPR027381">
    <property type="entry name" value="LytR/CpsA/Psr_C"/>
</dbReference>